<accession>A0A8C5S9I6</accession>
<feature type="transmembrane region" description="Helical" evidence="11">
    <location>
        <begin position="216"/>
        <end position="238"/>
    </location>
</feature>
<evidence type="ECO:0000313" key="14">
    <source>
        <dbReference type="Proteomes" id="UP000694406"/>
    </source>
</evidence>
<feature type="transmembrane region" description="Helical" evidence="11">
    <location>
        <begin position="57"/>
        <end position="77"/>
    </location>
</feature>
<reference evidence="13" key="2">
    <citation type="submission" date="2025-09" db="UniProtKB">
        <authorList>
            <consortium name="Ensembl"/>
        </authorList>
    </citation>
    <scope>IDENTIFICATION</scope>
</reference>
<evidence type="ECO:0000256" key="2">
    <source>
        <dbReference type="ARBA" id="ARBA00022475"/>
    </source>
</evidence>
<comment type="subcellular location">
    <subcellularLocation>
        <location evidence="1 11">Cell membrane</location>
        <topology evidence="1 11">Multi-pass membrane protein</topology>
    </subcellularLocation>
</comment>
<dbReference type="PRINTS" id="PR00245">
    <property type="entry name" value="OLFACTORYR"/>
</dbReference>
<keyword evidence="4 11" id="KW-0552">Olfaction</keyword>
<evidence type="ECO:0000313" key="13">
    <source>
        <dbReference type="Ensembl" id="ENSLLTP00000015078.1"/>
    </source>
</evidence>
<keyword evidence="9 10" id="KW-0807">Transducer</keyword>
<keyword evidence="7 11" id="KW-0472">Membrane</keyword>
<dbReference type="InterPro" id="IPR017452">
    <property type="entry name" value="GPCR_Rhodpsn_7TM"/>
</dbReference>
<feature type="transmembrane region" description="Helical" evidence="11">
    <location>
        <begin position="24"/>
        <end position="50"/>
    </location>
</feature>
<evidence type="ECO:0000256" key="8">
    <source>
        <dbReference type="ARBA" id="ARBA00023170"/>
    </source>
</evidence>
<evidence type="ECO:0000256" key="11">
    <source>
        <dbReference type="RuleBase" id="RU363047"/>
    </source>
</evidence>
<keyword evidence="6 10" id="KW-0297">G-protein coupled receptor</keyword>
<dbReference type="PANTHER" id="PTHR26452">
    <property type="entry name" value="OLFACTORY RECEPTOR"/>
    <property type="match status" value="1"/>
</dbReference>
<dbReference type="GO" id="GO:0004984">
    <property type="term" value="F:olfactory receptor activity"/>
    <property type="evidence" value="ECO:0007669"/>
    <property type="project" value="InterPro"/>
</dbReference>
<evidence type="ECO:0000256" key="6">
    <source>
        <dbReference type="ARBA" id="ARBA00023040"/>
    </source>
</evidence>
<keyword evidence="3 10" id="KW-0812">Transmembrane</keyword>
<evidence type="ECO:0000256" key="1">
    <source>
        <dbReference type="ARBA" id="ARBA00004651"/>
    </source>
</evidence>
<name>A0A8C5S9I6_LATLA</name>
<evidence type="ECO:0000256" key="4">
    <source>
        <dbReference type="ARBA" id="ARBA00022725"/>
    </source>
</evidence>
<feature type="transmembrane region" description="Helical" evidence="11">
    <location>
        <begin position="97"/>
        <end position="119"/>
    </location>
</feature>
<dbReference type="Gene3D" id="1.20.1070.10">
    <property type="entry name" value="Rhodopsin 7-helix transmembrane proteins"/>
    <property type="match status" value="1"/>
</dbReference>
<dbReference type="PROSITE" id="PS00237">
    <property type="entry name" value="G_PROTEIN_RECEP_F1_1"/>
    <property type="match status" value="1"/>
</dbReference>
<evidence type="ECO:0000256" key="10">
    <source>
        <dbReference type="RuleBase" id="RU000688"/>
    </source>
</evidence>
<protein>
    <recommendedName>
        <fullName evidence="11">Olfactory receptor</fullName>
    </recommendedName>
</protein>
<keyword evidence="2 11" id="KW-1003">Cell membrane</keyword>
<dbReference type="Proteomes" id="UP000694406">
    <property type="component" value="Unplaced"/>
</dbReference>
<evidence type="ECO:0000256" key="5">
    <source>
        <dbReference type="ARBA" id="ARBA00022989"/>
    </source>
</evidence>
<evidence type="ECO:0000259" key="12">
    <source>
        <dbReference type="PROSITE" id="PS50262"/>
    </source>
</evidence>
<keyword evidence="5 11" id="KW-1133">Transmembrane helix</keyword>
<dbReference type="InterPro" id="IPR000725">
    <property type="entry name" value="Olfact_rcpt"/>
</dbReference>
<dbReference type="Ensembl" id="ENSLLTT00000015669.1">
    <property type="protein sequence ID" value="ENSLLTP00000015078.1"/>
    <property type="gene ID" value="ENSLLTG00000011567.1"/>
</dbReference>
<evidence type="ECO:0000256" key="7">
    <source>
        <dbReference type="ARBA" id="ARBA00023136"/>
    </source>
</evidence>
<dbReference type="Pfam" id="PF13853">
    <property type="entry name" value="7tm_4"/>
    <property type="match status" value="1"/>
</dbReference>
<proteinExistence type="inferred from homology"/>
<dbReference type="GeneTree" id="ENSGT01050000244828"/>
<keyword evidence="8 10" id="KW-0675">Receptor</keyword>
<dbReference type="PRINTS" id="PR00237">
    <property type="entry name" value="GPCRRHODOPSN"/>
</dbReference>
<sequence length="336" mass="38213">MMSNGTIIIDFLLMGFSEQLEFQLLHFVVFLMMYLAILTGNLLIIILVVVNNHLQTPMYFFLVSLAIVDLGSTTVTIPRSIACALMNARRISYPECVAQMFFFLFFMSSDLFLLTAMAYDRYVAICYPLHYMSMMQWRNCFQMAGVAWILGFLNAAMHTGTIFSAGVAWILGFLNAAMHTGTIFSLPFCSTVIHQFFCEIPHLMNISCFDPKFREISVLLFSAFLGVVCFMLIIMSYVKIFKALLSMPSVASRQKAFSTCIPHLLVVCLLLGTGIFSYFIPNSGSSYNWDEIFAVIYSVIPPMINPIIYSMRNKDIKAALWKLFNQRIANQNRKMC</sequence>
<comment type="similarity">
    <text evidence="10">Belongs to the G-protein coupled receptor 1 family.</text>
</comment>
<keyword evidence="14" id="KW-1185">Reference proteome</keyword>
<dbReference type="SUPFAM" id="SSF81321">
    <property type="entry name" value="Family A G protein-coupled receptor-like"/>
    <property type="match status" value="2"/>
</dbReference>
<dbReference type="InterPro" id="IPR000276">
    <property type="entry name" value="GPCR_Rhodpsn"/>
</dbReference>
<feature type="transmembrane region" description="Helical" evidence="11">
    <location>
        <begin position="259"/>
        <end position="280"/>
    </location>
</feature>
<keyword evidence="11" id="KW-0716">Sensory transduction</keyword>
<feature type="transmembrane region" description="Helical" evidence="11">
    <location>
        <begin position="140"/>
        <end position="171"/>
    </location>
</feature>
<feature type="transmembrane region" description="Helical" evidence="11">
    <location>
        <begin position="292"/>
        <end position="311"/>
    </location>
</feature>
<organism evidence="13 14">
    <name type="scientific">Laticauda laticaudata</name>
    <name type="common">Blue-ringed sea krait</name>
    <name type="synonym">Blue-lipped sea krait</name>
    <dbReference type="NCBI Taxonomy" id="8630"/>
    <lineage>
        <taxon>Eukaryota</taxon>
        <taxon>Metazoa</taxon>
        <taxon>Chordata</taxon>
        <taxon>Craniata</taxon>
        <taxon>Vertebrata</taxon>
        <taxon>Euteleostomi</taxon>
        <taxon>Lepidosauria</taxon>
        <taxon>Squamata</taxon>
        <taxon>Bifurcata</taxon>
        <taxon>Unidentata</taxon>
        <taxon>Episquamata</taxon>
        <taxon>Toxicofera</taxon>
        <taxon>Serpentes</taxon>
        <taxon>Colubroidea</taxon>
        <taxon>Elapidae</taxon>
        <taxon>Laticaudinae</taxon>
        <taxon>Laticauda</taxon>
    </lineage>
</organism>
<dbReference type="CDD" id="cd15227">
    <property type="entry name" value="7tmA_OR14-like"/>
    <property type="match status" value="1"/>
</dbReference>
<evidence type="ECO:0000256" key="3">
    <source>
        <dbReference type="ARBA" id="ARBA00022692"/>
    </source>
</evidence>
<dbReference type="GO" id="GO:0005886">
    <property type="term" value="C:plasma membrane"/>
    <property type="evidence" value="ECO:0007669"/>
    <property type="project" value="UniProtKB-SubCell"/>
</dbReference>
<dbReference type="GO" id="GO:0004930">
    <property type="term" value="F:G protein-coupled receptor activity"/>
    <property type="evidence" value="ECO:0007669"/>
    <property type="project" value="UniProtKB-KW"/>
</dbReference>
<dbReference type="AlphaFoldDB" id="A0A8C5S9I6"/>
<reference evidence="13" key="1">
    <citation type="submission" date="2025-08" db="UniProtKB">
        <authorList>
            <consortium name="Ensembl"/>
        </authorList>
    </citation>
    <scope>IDENTIFICATION</scope>
</reference>
<dbReference type="PROSITE" id="PS50262">
    <property type="entry name" value="G_PROTEIN_RECEP_F1_2"/>
    <property type="match status" value="1"/>
</dbReference>
<feature type="domain" description="G-protein coupled receptors family 1 profile" evidence="12">
    <location>
        <begin position="40"/>
        <end position="309"/>
    </location>
</feature>
<evidence type="ECO:0000256" key="9">
    <source>
        <dbReference type="ARBA" id="ARBA00023224"/>
    </source>
</evidence>
<dbReference type="InterPro" id="IPR050516">
    <property type="entry name" value="Olfactory_GPCR"/>
</dbReference>
<dbReference type="FunFam" id="1.20.1070.10:FF:000410">
    <property type="entry name" value="Olfactory receptor 1348"/>
    <property type="match status" value="1"/>
</dbReference>